<keyword evidence="4" id="KW-0378">Hydrolase</keyword>
<dbReference type="InterPro" id="IPR004808">
    <property type="entry name" value="AP_endonuc_1"/>
</dbReference>
<organism evidence="7 8">
    <name type="scientific">Rehmannia glutinosa</name>
    <name type="common">Chinese foxglove</name>
    <dbReference type="NCBI Taxonomy" id="99300"/>
    <lineage>
        <taxon>Eukaryota</taxon>
        <taxon>Viridiplantae</taxon>
        <taxon>Streptophyta</taxon>
        <taxon>Embryophyta</taxon>
        <taxon>Tracheophyta</taxon>
        <taxon>Spermatophyta</taxon>
        <taxon>Magnoliopsida</taxon>
        <taxon>eudicotyledons</taxon>
        <taxon>Gunneridae</taxon>
        <taxon>Pentapetalae</taxon>
        <taxon>asterids</taxon>
        <taxon>lamiids</taxon>
        <taxon>Lamiales</taxon>
        <taxon>Orobanchaceae</taxon>
        <taxon>Rehmannieae</taxon>
        <taxon>Rehmannia</taxon>
    </lineage>
</organism>
<protein>
    <recommendedName>
        <fullName evidence="6">Endonuclease/exonuclease/phosphatase domain-containing protein</fullName>
    </recommendedName>
</protein>
<dbReference type="PROSITE" id="PS51435">
    <property type="entry name" value="AP_NUCLEASE_F1_4"/>
    <property type="match status" value="1"/>
</dbReference>
<sequence length="262" mass="29926">MSLFFSCTRTSDKGRTGYSGVATFCRVKSAFSSDEVALPVSAEEGFTGVLKISSGFGKSEYPSTIEGLEDFSTDELRKIDGEGRCIITDHEHFVLFNVYGPRAECDDTERIQFKVKFFNILQKRWESLLGQGRRIIVVGDLHIAPSAIDRCDAGPDFEKNEFRTWFRSLLVRNGGPFSDVFREKHPERREAYTCWPTNSGTEEFNFGTRIDHILSAEPCLHKEENKGHSFVTCHVKECDILRQCKRWKPGNTPRHKEIKARN</sequence>
<gene>
    <name evidence="7" type="ORF">DH2020_019518</name>
</gene>
<dbReference type="PANTHER" id="PTHR22748">
    <property type="entry name" value="AP ENDONUCLEASE"/>
    <property type="match status" value="1"/>
</dbReference>
<dbReference type="InterPro" id="IPR005135">
    <property type="entry name" value="Endo/exonuclease/phosphatase"/>
</dbReference>
<dbReference type="Proteomes" id="UP001318860">
    <property type="component" value="Unassembled WGS sequence"/>
</dbReference>
<dbReference type="PANTHER" id="PTHR22748:SF4">
    <property type="entry name" value="DNA-(APURINIC OR APYRIMIDINIC SITE) ENDONUCLEASE 2"/>
    <property type="match status" value="1"/>
</dbReference>
<dbReference type="Pfam" id="PF03372">
    <property type="entry name" value="Exo_endo_phos"/>
    <property type="match status" value="1"/>
</dbReference>
<proteinExistence type="inferred from homology"/>
<dbReference type="Gene3D" id="3.60.10.10">
    <property type="entry name" value="Endonuclease/exonuclease/phosphatase"/>
    <property type="match status" value="1"/>
</dbReference>
<dbReference type="EMBL" id="JABTTQ020000010">
    <property type="protein sequence ID" value="KAK6148606.1"/>
    <property type="molecule type" value="Genomic_DNA"/>
</dbReference>
<keyword evidence="8" id="KW-1185">Reference proteome</keyword>
<evidence type="ECO:0000256" key="2">
    <source>
        <dbReference type="ARBA" id="ARBA00007092"/>
    </source>
</evidence>
<comment type="similarity">
    <text evidence="2">Belongs to the DNA repair enzymes AP/ExoA family.</text>
</comment>
<dbReference type="InterPro" id="IPR036691">
    <property type="entry name" value="Endo/exonu/phosph_ase_sf"/>
</dbReference>
<evidence type="ECO:0000256" key="5">
    <source>
        <dbReference type="ARBA" id="ARBA00022842"/>
    </source>
</evidence>
<evidence type="ECO:0000256" key="1">
    <source>
        <dbReference type="ARBA" id="ARBA00001946"/>
    </source>
</evidence>
<reference evidence="7 8" key="1">
    <citation type="journal article" date="2021" name="Comput. Struct. Biotechnol. J.">
        <title>De novo genome assembly of the potent medicinal plant Rehmannia glutinosa using nanopore technology.</title>
        <authorList>
            <person name="Ma L."/>
            <person name="Dong C."/>
            <person name="Song C."/>
            <person name="Wang X."/>
            <person name="Zheng X."/>
            <person name="Niu Y."/>
            <person name="Chen S."/>
            <person name="Feng W."/>
        </authorList>
    </citation>
    <scope>NUCLEOTIDE SEQUENCE [LARGE SCALE GENOMIC DNA]</scope>
    <source>
        <strain evidence="7">DH-2019</strain>
    </source>
</reference>
<comment type="caution">
    <text evidence="7">The sequence shown here is derived from an EMBL/GenBank/DDBJ whole genome shotgun (WGS) entry which is preliminary data.</text>
</comment>
<name>A0ABR0WPQ8_REHGL</name>
<dbReference type="SUPFAM" id="SSF56219">
    <property type="entry name" value="DNase I-like"/>
    <property type="match status" value="1"/>
</dbReference>
<keyword evidence="3" id="KW-0479">Metal-binding</keyword>
<evidence type="ECO:0000313" key="8">
    <source>
        <dbReference type="Proteomes" id="UP001318860"/>
    </source>
</evidence>
<comment type="cofactor">
    <cofactor evidence="1">
        <name>Mg(2+)</name>
        <dbReference type="ChEBI" id="CHEBI:18420"/>
    </cofactor>
</comment>
<evidence type="ECO:0000256" key="3">
    <source>
        <dbReference type="ARBA" id="ARBA00022723"/>
    </source>
</evidence>
<evidence type="ECO:0000313" key="7">
    <source>
        <dbReference type="EMBL" id="KAK6148606.1"/>
    </source>
</evidence>
<evidence type="ECO:0000256" key="4">
    <source>
        <dbReference type="ARBA" id="ARBA00022801"/>
    </source>
</evidence>
<evidence type="ECO:0000259" key="6">
    <source>
        <dbReference type="Pfam" id="PF03372"/>
    </source>
</evidence>
<feature type="domain" description="Endonuclease/exonuclease/phosphatase" evidence="6">
    <location>
        <begin position="65"/>
        <end position="215"/>
    </location>
</feature>
<accession>A0ABR0WPQ8</accession>
<keyword evidence="5" id="KW-0460">Magnesium</keyword>